<reference evidence="1 2" key="1">
    <citation type="submission" date="2017-09" db="EMBL/GenBank/DDBJ databases">
        <authorList>
            <person name="Lee N."/>
            <person name="Cho B.-K."/>
        </authorList>
    </citation>
    <scope>NUCLEOTIDE SEQUENCE [LARGE SCALE GENOMIC DNA]</scope>
    <source>
        <strain evidence="1 2">ATCC 12853</strain>
    </source>
</reference>
<name>A0A5J6G3H3_STRKN</name>
<protein>
    <recommendedName>
        <fullName evidence="3">HEAT repeat domain-containing protein</fullName>
    </recommendedName>
</protein>
<evidence type="ECO:0000313" key="2">
    <source>
        <dbReference type="Proteomes" id="UP000325529"/>
    </source>
</evidence>
<dbReference type="KEGG" id="ska:CP970_03700"/>
<gene>
    <name evidence="1" type="ORF">CP970_03700</name>
</gene>
<sequence>MINDMQAARETLQAEARTSTDMDALLYLYGVGGPEADAVVMDFIRRMSTARGKAYNAVIHGTAIRVAAEFDPDRDPGPFMDFLDMQPPSNRLIRAILRRSTATWDYPDTAPANSGWGYTRLRRLDPPPVERFTQRLAVPGSIIRVNAANALGDTADVAALSPLADALDDANPAVRSAGAAAVRRLRHAGAAAALHAHPAESQLIALLKDPKRAVRREAAQALVLLERAEAVRDALHDVDETDLQAFEGYLQGNVRTLQQTWAGDTTNV</sequence>
<organism evidence="1 2">
    <name type="scientific">Streptomyces kanamyceticus</name>
    <dbReference type="NCBI Taxonomy" id="1967"/>
    <lineage>
        <taxon>Bacteria</taxon>
        <taxon>Bacillati</taxon>
        <taxon>Actinomycetota</taxon>
        <taxon>Actinomycetes</taxon>
        <taxon>Kitasatosporales</taxon>
        <taxon>Streptomycetaceae</taxon>
        <taxon>Streptomyces</taxon>
    </lineage>
</organism>
<dbReference type="Gene3D" id="1.25.10.10">
    <property type="entry name" value="Leucine-rich Repeat Variant"/>
    <property type="match status" value="1"/>
</dbReference>
<proteinExistence type="predicted"/>
<dbReference type="InterPro" id="IPR011989">
    <property type="entry name" value="ARM-like"/>
</dbReference>
<dbReference type="InterPro" id="IPR016024">
    <property type="entry name" value="ARM-type_fold"/>
</dbReference>
<dbReference type="Proteomes" id="UP000325529">
    <property type="component" value="Chromosome"/>
</dbReference>
<dbReference type="SUPFAM" id="SSF48371">
    <property type="entry name" value="ARM repeat"/>
    <property type="match status" value="1"/>
</dbReference>
<accession>A0A5J6G3H3</accession>
<evidence type="ECO:0000313" key="1">
    <source>
        <dbReference type="EMBL" id="QEU90130.1"/>
    </source>
</evidence>
<keyword evidence="2" id="KW-1185">Reference proteome</keyword>
<dbReference type="RefSeq" id="WP_150492943.1">
    <property type="nucleotide sequence ID" value="NZ_CP023699.1"/>
</dbReference>
<dbReference type="EMBL" id="CP023699">
    <property type="protein sequence ID" value="QEU90130.1"/>
    <property type="molecule type" value="Genomic_DNA"/>
</dbReference>
<evidence type="ECO:0008006" key="3">
    <source>
        <dbReference type="Google" id="ProtNLM"/>
    </source>
</evidence>
<dbReference type="AlphaFoldDB" id="A0A5J6G3H3"/>